<dbReference type="GO" id="GO:0005930">
    <property type="term" value="C:axoneme"/>
    <property type="evidence" value="ECO:0007669"/>
    <property type="project" value="UniProtKB-SubCell"/>
</dbReference>
<dbReference type="SUPFAM" id="SSF52047">
    <property type="entry name" value="RNI-like"/>
    <property type="match status" value="1"/>
</dbReference>
<dbReference type="GO" id="GO:0006913">
    <property type="term" value="P:nucleocytoplasmic transport"/>
    <property type="evidence" value="ECO:0007669"/>
    <property type="project" value="TreeGrafter"/>
</dbReference>
<evidence type="ECO:0000313" key="6">
    <source>
        <dbReference type="EMBL" id="KAK3234780.1"/>
    </source>
</evidence>
<comment type="caution">
    <text evidence="6">The sequence shown here is derived from an EMBL/GenBank/DDBJ whole genome shotgun (WGS) entry which is preliminary data.</text>
</comment>
<evidence type="ECO:0000313" key="7">
    <source>
        <dbReference type="Proteomes" id="UP001190700"/>
    </source>
</evidence>
<feature type="compositionally biased region" description="Pro residues" evidence="5">
    <location>
        <begin position="454"/>
        <end position="468"/>
    </location>
</feature>
<dbReference type="GO" id="GO:0031267">
    <property type="term" value="F:small GTPase binding"/>
    <property type="evidence" value="ECO:0007669"/>
    <property type="project" value="TreeGrafter"/>
</dbReference>
<sequence>MSWSRASSRDKGNADTVDGYVSRCKDAEVVPLSEFCQALQDGLDDLRFKRGRKIGAEDLELLSEYMPYRAFRSLDATGTGLSSDAATAFAGLLRVMDLSSLKLAQMAIGDKGAIKLIEPLPSMPSLTYLDLHSNGLGDQAAKALAPLISQPGGMLTSLCLRDNHIGLEGLGAIALHLKSSNHLAELDLNTNHLGDMSMSLLGAALTETRSLQVLDVGNNMLGEHGVSAVVAGAANSASLAKLVLEGNQIGDGGAHSLGNAIAHGLPHLHTLCLTNCGIGEQGWCHLAACMAGHPRLCDVDLRGSPLGKRGAAATADLMRANTSLERVSLDVSAGDPSLNDPTSNAHTIAEALKGNTSLTSLDVGGAVSMEDQASIMSTLRVNRFIANVHGDISPKSTRGSPTAPSLAASPDRHYSPPFSPSLTSPWPQQHPAQPSPSYPKHPPYSTAPMDAEPHPQPYPTPSPRPSPPAGLGLTPYPDSASPSSQPRPSSALSPTYRRGLPHYAGGVYHPAQDPDMGAISSHYQPFGQASPPQSRPSPPSSLLYVDISPPRGPSHSSPHNPGGLHEMQAQLSPGHHTEPRPPFQIDVASSHATHLRSPPPSAPMAAAAQSGQQSLQDEVMLRLQAMEEHMKQSAKAQTYAMEAHIARLDARFSMLENQVRRLTDHVTKVVESPGPSH</sequence>
<keyword evidence="7" id="KW-1185">Reference proteome</keyword>
<dbReference type="PANTHER" id="PTHR24113:SF12">
    <property type="entry name" value="RAN GTPASE-ACTIVATING PROTEIN 1"/>
    <property type="match status" value="1"/>
</dbReference>
<evidence type="ECO:0000256" key="1">
    <source>
        <dbReference type="ARBA" id="ARBA00004430"/>
    </source>
</evidence>
<feature type="region of interest" description="Disordered" evidence="5">
    <location>
        <begin position="390"/>
        <end position="615"/>
    </location>
</feature>
<accession>A0AAE0BEY4</accession>
<evidence type="ECO:0000256" key="2">
    <source>
        <dbReference type="ARBA" id="ARBA00022468"/>
    </source>
</evidence>
<evidence type="ECO:0000256" key="4">
    <source>
        <dbReference type="ARBA" id="ARBA00022737"/>
    </source>
</evidence>
<evidence type="ECO:0000256" key="5">
    <source>
        <dbReference type="SAM" id="MobiDB-lite"/>
    </source>
</evidence>
<feature type="compositionally biased region" description="Pro residues" evidence="5">
    <location>
        <begin position="433"/>
        <end position="442"/>
    </location>
</feature>
<feature type="compositionally biased region" description="Polar residues" evidence="5">
    <location>
        <begin position="394"/>
        <end position="403"/>
    </location>
</feature>
<gene>
    <name evidence="6" type="ORF">CYMTET_54976</name>
</gene>
<dbReference type="EMBL" id="LGRX02035461">
    <property type="protein sequence ID" value="KAK3234780.1"/>
    <property type="molecule type" value="Genomic_DNA"/>
</dbReference>
<dbReference type="SMART" id="SM00368">
    <property type="entry name" value="LRR_RI"/>
    <property type="match status" value="7"/>
</dbReference>
<dbReference type="Proteomes" id="UP001190700">
    <property type="component" value="Unassembled WGS sequence"/>
</dbReference>
<protein>
    <recommendedName>
        <fullName evidence="8">RNI-like protein</fullName>
    </recommendedName>
</protein>
<dbReference type="PANTHER" id="PTHR24113">
    <property type="entry name" value="RAN GTPASE-ACTIVATING PROTEIN 1"/>
    <property type="match status" value="1"/>
</dbReference>
<dbReference type="InterPro" id="IPR032675">
    <property type="entry name" value="LRR_dom_sf"/>
</dbReference>
<comment type="subcellular location">
    <subcellularLocation>
        <location evidence="1">Cytoplasm</location>
        <location evidence="1">Cytoskeleton</location>
        <location evidence="1">Cilium axoneme</location>
    </subcellularLocation>
</comment>
<dbReference type="GO" id="GO:0048471">
    <property type="term" value="C:perinuclear region of cytoplasm"/>
    <property type="evidence" value="ECO:0007669"/>
    <property type="project" value="TreeGrafter"/>
</dbReference>
<feature type="compositionally biased region" description="Low complexity" evidence="5">
    <location>
        <begin position="553"/>
        <end position="565"/>
    </location>
</feature>
<dbReference type="InterPro" id="IPR027038">
    <property type="entry name" value="RanGap"/>
</dbReference>
<organism evidence="6 7">
    <name type="scientific">Cymbomonas tetramitiformis</name>
    <dbReference type="NCBI Taxonomy" id="36881"/>
    <lineage>
        <taxon>Eukaryota</taxon>
        <taxon>Viridiplantae</taxon>
        <taxon>Chlorophyta</taxon>
        <taxon>Pyramimonadophyceae</taxon>
        <taxon>Pyramimonadales</taxon>
        <taxon>Pyramimonadaceae</taxon>
        <taxon>Cymbomonas</taxon>
    </lineage>
</organism>
<dbReference type="AlphaFoldDB" id="A0AAE0BEY4"/>
<keyword evidence="3" id="KW-0433">Leucine-rich repeat</keyword>
<proteinExistence type="predicted"/>
<name>A0AAE0BEY4_9CHLO</name>
<dbReference type="InterPro" id="IPR001611">
    <property type="entry name" value="Leu-rich_rpt"/>
</dbReference>
<keyword evidence="2" id="KW-0343">GTPase activation</keyword>
<dbReference type="Gene3D" id="3.80.10.10">
    <property type="entry name" value="Ribonuclease Inhibitor"/>
    <property type="match status" value="2"/>
</dbReference>
<dbReference type="GO" id="GO:0005634">
    <property type="term" value="C:nucleus"/>
    <property type="evidence" value="ECO:0007669"/>
    <property type="project" value="TreeGrafter"/>
</dbReference>
<feature type="compositionally biased region" description="Low complexity" evidence="5">
    <location>
        <begin position="477"/>
        <end position="494"/>
    </location>
</feature>
<keyword evidence="4" id="KW-0677">Repeat</keyword>
<evidence type="ECO:0008006" key="8">
    <source>
        <dbReference type="Google" id="ProtNLM"/>
    </source>
</evidence>
<dbReference type="GO" id="GO:0005829">
    <property type="term" value="C:cytosol"/>
    <property type="evidence" value="ECO:0007669"/>
    <property type="project" value="TreeGrafter"/>
</dbReference>
<dbReference type="Pfam" id="PF13516">
    <property type="entry name" value="LRR_6"/>
    <property type="match status" value="3"/>
</dbReference>
<dbReference type="GO" id="GO:0005096">
    <property type="term" value="F:GTPase activator activity"/>
    <property type="evidence" value="ECO:0007669"/>
    <property type="project" value="UniProtKB-KW"/>
</dbReference>
<reference evidence="6 7" key="1">
    <citation type="journal article" date="2015" name="Genome Biol. Evol.">
        <title>Comparative Genomics of a Bacterivorous Green Alga Reveals Evolutionary Causalities and Consequences of Phago-Mixotrophic Mode of Nutrition.</title>
        <authorList>
            <person name="Burns J.A."/>
            <person name="Paasch A."/>
            <person name="Narechania A."/>
            <person name="Kim E."/>
        </authorList>
    </citation>
    <scope>NUCLEOTIDE SEQUENCE [LARGE SCALE GENOMIC DNA]</scope>
    <source>
        <strain evidence="6 7">PLY_AMNH</strain>
    </source>
</reference>
<feature type="compositionally biased region" description="Low complexity" evidence="5">
    <location>
        <begin position="603"/>
        <end position="615"/>
    </location>
</feature>
<evidence type="ECO:0000256" key="3">
    <source>
        <dbReference type="ARBA" id="ARBA00022614"/>
    </source>
</evidence>